<name>A0A660DYI9_9LACO</name>
<dbReference type="InterPro" id="IPR013830">
    <property type="entry name" value="SGNH_hydro"/>
</dbReference>
<dbReference type="RefSeq" id="WP_130851297.1">
    <property type="nucleotide sequence ID" value="NZ_UYIG01000001.1"/>
</dbReference>
<dbReference type="Proteomes" id="UP000289996">
    <property type="component" value="Unassembled WGS sequence"/>
</dbReference>
<sequence length="322" mass="34896">MDYAQTTANNPVTTAYFQGRWVAKTVGQTPVMYTTNLGAAFWFQVQQATYVIVDVLKTTPSSSWLAIQIDGLPYQRVAVADLPYRLMLDGQRHIIRVVMSGNTDDDQVWTGNAGFAIKALQTDGELAAIKPGQHSITWLGDSITAGCWVAGRTPATDYRGEANYAAIASDLLNARDVRVAYSAIGLTRAGKGGVPTLPDAMTMLDAQTTWQPTPTDVVVINVGTNDGLAGAAGFTKAFSQFLNQVQALYPNSRLAVLIPFSQRFDRVIRQVVPTFNDIDLIETADWSLTKTDQTHLDLAGSKVAGQQVAATLTQLYPTLFKA</sequence>
<dbReference type="Pfam" id="PF13472">
    <property type="entry name" value="Lipase_GDSL_2"/>
    <property type="match status" value="1"/>
</dbReference>
<dbReference type="PANTHER" id="PTHR37834">
    <property type="entry name" value="GDSL-LIKE LIPASE/ACYLHYDROLASE DOMAIN PROTEIN (AFU_ORTHOLOGUE AFUA_2G00620)"/>
    <property type="match status" value="1"/>
</dbReference>
<dbReference type="SUPFAM" id="SSF52266">
    <property type="entry name" value="SGNH hydrolase"/>
    <property type="match status" value="1"/>
</dbReference>
<feature type="domain" description="SGNH hydrolase-type esterase" evidence="1">
    <location>
        <begin position="139"/>
        <end position="256"/>
    </location>
</feature>
<protein>
    <submittedName>
        <fullName evidence="2">Endoglucanase [Lactobacillus sp.]</fullName>
    </submittedName>
</protein>
<evidence type="ECO:0000313" key="3">
    <source>
        <dbReference type="Proteomes" id="UP000289996"/>
    </source>
</evidence>
<keyword evidence="3" id="KW-1185">Reference proteome</keyword>
<dbReference type="AlphaFoldDB" id="A0A660DYI9"/>
<proteinExistence type="predicted"/>
<organism evidence="2 3">
    <name type="scientific">Lactiplantibacillus mudanjiangensis</name>
    <dbReference type="NCBI Taxonomy" id="1296538"/>
    <lineage>
        <taxon>Bacteria</taxon>
        <taxon>Bacillati</taxon>
        <taxon>Bacillota</taxon>
        <taxon>Bacilli</taxon>
        <taxon>Lactobacillales</taxon>
        <taxon>Lactobacillaceae</taxon>
        <taxon>Lactiplantibacillus</taxon>
    </lineage>
</organism>
<dbReference type="InterPro" id="IPR052762">
    <property type="entry name" value="PCW_deacetylase/CE"/>
</dbReference>
<dbReference type="Gene3D" id="3.40.50.1110">
    <property type="entry name" value="SGNH hydrolase"/>
    <property type="match status" value="1"/>
</dbReference>
<accession>A0A660DYI9</accession>
<dbReference type="PANTHER" id="PTHR37834:SF2">
    <property type="entry name" value="ESTERASE, SGNH HYDROLASE-TYPE"/>
    <property type="match status" value="1"/>
</dbReference>
<evidence type="ECO:0000313" key="2">
    <source>
        <dbReference type="EMBL" id="VDG27025.1"/>
    </source>
</evidence>
<reference evidence="2 3" key="1">
    <citation type="submission" date="2018-11" db="EMBL/GenBank/DDBJ databases">
        <authorList>
            <person name="Wuyts S."/>
        </authorList>
    </citation>
    <scope>NUCLEOTIDE SEQUENCE [LARGE SCALE GENOMIC DNA]</scope>
    <source>
        <strain evidence="2">Lactobacillus mudanjiangensis AMBF249</strain>
    </source>
</reference>
<dbReference type="InterPro" id="IPR036514">
    <property type="entry name" value="SGNH_hydro_sf"/>
</dbReference>
<evidence type="ECO:0000259" key="1">
    <source>
        <dbReference type="Pfam" id="PF13472"/>
    </source>
</evidence>
<gene>
    <name evidence="2" type="ORF">MUDAN_MDHGFNIF_00392</name>
</gene>
<dbReference type="EMBL" id="UYIG01000001">
    <property type="protein sequence ID" value="VDG27025.1"/>
    <property type="molecule type" value="Genomic_DNA"/>
</dbReference>
<dbReference type="OrthoDB" id="9801375at2"/>